<dbReference type="OrthoDB" id="1798014at2"/>
<evidence type="ECO:0000313" key="3">
    <source>
        <dbReference type="Proteomes" id="UP000183954"/>
    </source>
</evidence>
<feature type="transmembrane region" description="Helical" evidence="1">
    <location>
        <begin position="111"/>
        <end position="131"/>
    </location>
</feature>
<proteinExistence type="predicted"/>
<dbReference type="Proteomes" id="UP000183954">
    <property type="component" value="Unassembled WGS sequence"/>
</dbReference>
<reference evidence="3" key="1">
    <citation type="submission" date="2016-11" db="EMBL/GenBank/DDBJ databases">
        <authorList>
            <person name="Varghese N."/>
            <person name="Submissions S."/>
        </authorList>
    </citation>
    <scope>NUCLEOTIDE SEQUENCE [LARGE SCALE GENOMIC DNA]</scope>
    <source>
        <strain evidence="3">DSM 15449</strain>
    </source>
</reference>
<feature type="transmembrane region" description="Helical" evidence="1">
    <location>
        <begin position="151"/>
        <end position="173"/>
    </location>
</feature>
<dbReference type="EMBL" id="FQXJ01000011">
    <property type="protein sequence ID" value="SHI21239.1"/>
    <property type="molecule type" value="Genomic_DNA"/>
</dbReference>
<sequence>MRKTIAYLCYVLGLMLLVYYGVNYQEELRIVAGRNYNPLPPMLFSYGYSLMIGIYIALPKFISRLKTKGELSVNWLKILIIGIPTLLISASGILTYYFVPLQLNSLFRWVYVKYNMMGTTLIGVACGYSLLNSIAKKEMASDNVPVVKSRIAKIFVLLILGSSLLYSSLSGFIHPMKLVDVQADIVKNDHESGYLVNDGKDTVYYIQTEINYRLKFENMPTPIRSISQSDNDLKIKIQPKEELRSLFAEDIFKQPDGYGFTGGGNETEITLTYIIGSIDPEGHNVNVLPPSPEILEKIKDSLYNAELVVELSDTNIKKINLLDYKEN</sequence>
<gene>
    <name evidence="2" type="ORF">SAMN02746098_03078</name>
</gene>
<feature type="transmembrane region" description="Helical" evidence="1">
    <location>
        <begin position="5"/>
        <end position="22"/>
    </location>
</feature>
<keyword evidence="1" id="KW-0472">Membrane</keyword>
<feature type="transmembrane region" description="Helical" evidence="1">
    <location>
        <begin position="42"/>
        <end position="62"/>
    </location>
</feature>
<feature type="transmembrane region" description="Helical" evidence="1">
    <location>
        <begin position="74"/>
        <end position="99"/>
    </location>
</feature>
<protein>
    <submittedName>
        <fullName evidence="2">Uncharacterized protein</fullName>
    </submittedName>
</protein>
<organism evidence="2 3">
    <name type="scientific">Desulfosporosinus lacus DSM 15449</name>
    <dbReference type="NCBI Taxonomy" id="1121420"/>
    <lineage>
        <taxon>Bacteria</taxon>
        <taxon>Bacillati</taxon>
        <taxon>Bacillota</taxon>
        <taxon>Clostridia</taxon>
        <taxon>Eubacteriales</taxon>
        <taxon>Desulfitobacteriaceae</taxon>
        <taxon>Desulfosporosinus</taxon>
    </lineage>
</organism>
<dbReference type="RefSeq" id="WP_073030607.1">
    <property type="nucleotide sequence ID" value="NZ_FQXJ01000011.1"/>
</dbReference>
<evidence type="ECO:0000313" key="2">
    <source>
        <dbReference type="EMBL" id="SHI21239.1"/>
    </source>
</evidence>
<accession>A0A1M5ZAL2</accession>
<keyword evidence="1" id="KW-0812">Transmembrane</keyword>
<evidence type="ECO:0000256" key="1">
    <source>
        <dbReference type="SAM" id="Phobius"/>
    </source>
</evidence>
<keyword evidence="3" id="KW-1185">Reference proteome</keyword>
<keyword evidence="1" id="KW-1133">Transmembrane helix</keyword>
<dbReference type="AlphaFoldDB" id="A0A1M5ZAL2"/>
<name>A0A1M5ZAL2_9FIRM</name>